<feature type="domain" description="MADF" evidence="2">
    <location>
        <begin position="736"/>
        <end position="821"/>
    </location>
</feature>
<feature type="compositionally biased region" description="Acidic residues" evidence="1">
    <location>
        <begin position="197"/>
        <end position="214"/>
    </location>
</feature>
<dbReference type="GO" id="GO:0005634">
    <property type="term" value="C:nucleus"/>
    <property type="evidence" value="ECO:0007669"/>
    <property type="project" value="TreeGrafter"/>
</dbReference>
<accession>A0AAG5CQ38</accession>
<reference evidence="3" key="1">
    <citation type="submission" date="2024-04" db="UniProtKB">
        <authorList>
            <consortium name="EnsemblMetazoa"/>
        </authorList>
    </citation>
    <scope>IDENTIFICATION</scope>
    <source>
        <strain evidence="3">EBRO</strain>
    </source>
</reference>
<feature type="region of interest" description="Disordered" evidence="1">
    <location>
        <begin position="130"/>
        <end position="182"/>
    </location>
</feature>
<dbReference type="Proteomes" id="UP000075880">
    <property type="component" value="Unassembled WGS sequence"/>
</dbReference>
<evidence type="ECO:0000313" key="3">
    <source>
        <dbReference type="EnsemblMetazoa" id="ENSAATROPP000921"/>
    </source>
</evidence>
<feature type="domain" description="MADF" evidence="2">
    <location>
        <begin position="448"/>
        <end position="533"/>
    </location>
</feature>
<feature type="compositionally biased region" description="Polar residues" evidence="1">
    <location>
        <begin position="1015"/>
        <end position="1025"/>
    </location>
</feature>
<evidence type="ECO:0000256" key="1">
    <source>
        <dbReference type="SAM" id="MobiDB-lite"/>
    </source>
</evidence>
<dbReference type="EnsemblMetazoa" id="ENSAATROPT000965">
    <property type="protein sequence ID" value="ENSAATROPP000921"/>
    <property type="gene ID" value="ENSAATROPG000768"/>
</dbReference>
<dbReference type="InterPro" id="IPR039353">
    <property type="entry name" value="TF_Adf1"/>
</dbReference>
<feature type="region of interest" description="Disordered" evidence="1">
    <location>
        <begin position="552"/>
        <end position="575"/>
    </location>
</feature>
<sequence>MDSTDSNLEGAEESVPVNSNDGKRARTVDMGRKGTIQFIKLIKSAVCLWNRKHPLYKHRISQCNAWKEISMRMGVPSSELQYKWRSLQSSYRHFRSSYSKARLQGAYPTTKWFAYDAMRFLSVMKEVDDTNAQSKGRSKQESAHLASKSMDEQSEGAEESVPVQGSEEECGDENAESVGGSKQESVYLVTESIVENSEGDEESVTVQGSEDDDGVTNAGSVDCLNQESVFVAMESMDEEAADESDPVQGIRKRNKTIDLGQKGSINLIQLIKKAPCLWYRRHPQYRDNMRQNEAWKEISMQIGVPISQLQHKWRSLQSSYRWYSRAQMKGATPQVRWFAYDAMRFLSDMKEGGDTNAESVGRSKQESVYLVTESIGENSEGDEEYVTVQGSEDVDGNTKVGSVDCLNQESVFVAMESMDEEATEESVPVQGIRKRNKTVDLGQRGTIKLIHLIKKAPCLWYRRHPQYKNNMRQYDAWKEISMQMGVPISQLQHKWRSLQSSYRGYSKAQVMGAAPRIRWFAYGAMRFLSDLNQGGDMKAVSVDRPKQKSVCGPIETMDNNSEEAEESVSVHSSNGRRTRTVDLGTKGTIQFIKLVKLSVCLWNRKHPLYKDKMAQCKAWKEISMQMGVPSSELQYKWRSLQSSYRHFRSSYSKPRPYPTKRWFAYQAMRFLSDMKEVGDSNAQSVGRAKQVSVHLAVESMDEHSEGAAESVPVQGMKEYGDTKEDLVSMSNENTLYLISLIKSHGCVWNKQDADHKNATRKQEAWESISQAMGYSVEALQDKFTSLRSAYRNYCSRYRKNGDAKPSWFAYDALRFLDDKSHDDQPLDTNLIPDEGSQALSENFPVEKIKTEPMSDVVTIVNLRDKSVICKRVNQVSSKYPTRNPSKLDAQMDGRLKRILPIQKRPPIVIRRVTQPQTRVKDPLQIEDPLQIKLPTDARQTITYGNSQPRNSDAGSGTRLSSVKSFLSYLEHELCQLSKESMTLAQMEMLQIMSDYKLRDIRKSQSQTDAKKAKSMESTGTQTDPVNETVKGTIVSSELCFAELSLEHGDDNLFFNH</sequence>
<proteinExistence type="predicted"/>
<feature type="region of interest" description="Disordered" evidence="1">
    <location>
        <begin position="938"/>
        <end position="957"/>
    </location>
</feature>
<evidence type="ECO:0000259" key="2">
    <source>
        <dbReference type="PROSITE" id="PS51029"/>
    </source>
</evidence>
<dbReference type="Pfam" id="PF10545">
    <property type="entry name" value="MADF_DNA_bdg"/>
    <property type="match status" value="5"/>
</dbReference>
<dbReference type="GO" id="GO:0005667">
    <property type="term" value="C:transcription regulator complex"/>
    <property type="evidence" value="ECO:0007669"/>
    <property type="project" value="TreeGrafter"/>
</dbReference>
<feature type="domain" description="MADF" evidence="2">
    <location>
        <begin position="266"/>
        <end position="351"/>
    </location>
</feature>
<dbReference type="AlphaFoldDB" id="A0AAG5CQ38"/>
<organism evidence="3 4">
    <name type="scientific">Anopheles atroparvus</name>
    <name type="common">European mosquito</name>
    <dbReference type="NCBI Taxonomy" id="41427"/>
    <lineage>
        <taxon>Eukaryota</taxon>
        <taxon>Metazoa</taxon>
        <taxon>Ecdysozoa</taxon>
        <taxon>Arthropoda</taxon>
        <taxon>Hexapoda</taxon>
        <taxon>Insecta</taxon>
        <taxon>Pterygota</taxon>
        <taxon>Neoptera</taxon>
        <taxon>Endopterygota</taxon>
        <taxon>Diptera</taxon>
        <taxon>Nematocera</taxon>
        <taxon>Culicoidea</taxon>
        <taxon>Culicidae</taxon>
        <taxon>Anophelinae</taxon>
        <taxon>Anopheles</taxon>
    </lineage>
</organism>
<dbReference type="PROSITE" id="PS51029">
    <property type="entry name" value="MADF"/>
    <property type="match status" value="5"/>
</dbReference>
<feature type="region of interest" description="Disordered" evidence="1">
    <location>
        <begin position="196"/>
        <end position="216"/>
    </location>
</feature>
<feature type="region of interest" description="Disordered" evidence="1">
    <location>
        <begin position="1"/>
        <end position="26"/>
    </location>
</feature>
<dbReference type="PANTHER" id="PTHR12243:SF67">
    <property type="entry name" value="COREPRESSOR OF PANGOLIN, ISOFORM A-RELATED"/>
    <property type="match status" value="1"/>
</dbReference>
<name>A0AAG5CQ38_ANOAO</name>
<feature type="compositionally biased region" description="Acidic residues" evidence="1">
    <location>
        <begin position="166"/>
        <end position="175"/>
    </location>
</feature>
<keyword evidence="4" id="KW-1185">Reference proteome</keyword>
<protein>
    <recommendedName>
        <fullName evidence="2">MADF domain-containing protein</fullName>
    </recommendedName>
</protein>
<evidence type="ECO:0000313" key="4">
    <source>
        <dbReference type="Proteomes" id="UP000075880"/>
    </source>
</evidence>
<dbReference type="GO" id="GO:0006357">
    <property type="term" value="P:regulation of transcription by RNA polymerase II"/>
    <property type="evidence" value="ECO:0007669"/>
    <property type="project" value="TreeGrafter"/>
</dbReference>
<feature type="compositionally biased region" description="Basic and acidic residues" evidence="1">
    <location>
        <begin position="1002"/>
        <end position="1014"/>
    </location>
</feature>
<feature type="region of interest" description="Disordered" evidence="1">
    <location>
        <begin position="1002"/>
        <end position="1026"/>
    </location>
</feature>
<feature type="domain" description="MADF" evidence="2">
    <location>
        <begin position="590"/>
        <end position="676"/>
    </location>
</feature>
<dbReference type="InterPro" id="IPR006578">
    <property type="entry name" value="MADF-dom"/>
</dbReference>
<feature type="domain" description="MADF" evidence="2">
    <location>
        <begin position="37"/>
        <end position="126"/>
    </location>
</feature>
<dbReference type="SMART" id="SM00595">
    <property type="entry name" value="MADF"/>
    <property type="match status" value="5"/>
</dbReference>
<dbReference type="PANTHER" id="PTHR12243">
    <property type="entry name" value="MADF DOMAIN TRANSCRIPTION FACTOR"/>
    <property type="match status" value="1"/>
</dbReference>